<evidence type="ECO:0000313" key="11">
    <source>
        <dbReference type="EMBL" id="MEY1662509.1"/>
    </source>
</evidence>
<evidence type="ECO:0000256" key="10">
    <source>
        <dbReference type="ARBA" id="ARBA00047785"/>
    </source>
</evidence>
<comment type="caution">
    <text evidence="11">The sequence shown here is derived from an EMBL/GenBank/DDBJ whole genome shotgun (WGS) entry which is preliminary data.</text>
</comment>
<name>A0ABV4AIF9_9GAMM</name>
<keyword evidence="5" id="KW-0012">Acyltransferase</keyword>
<dbReference type="SUPFAM" id="SSF55729">
    <property type="entry name" value="Acyl-CoA N-acyltransferases (Nat)"/>
    <property type="match status" value="1"/>
</dbReference>
<sequence length="288" mass="32356">MIAQTATKLKGFTPQLKQVLSRPFLSPVSPFRLQGPAAEDGDRFTVYFTQSRRDILRAQRLRFRIFSDEYGAQIKAPFGLDRDRFDKHCLHLLVRDNDTGELVGYTRILTQERIAKTGGFYSAGEFDLGNLARLPGRVAEVGRTCIHKDYRSGAAISLLWAKIVQFALEEGIDYLIGCASLALGDDYDCQAICDTVRDKHLSEDSLRVMPRVPVPAGMLRAGGSTRMPPLLKAYLRLGADICGEPCWDAEFNCLDFLVLMPLERLPARYLQHFTQPRSGRGERLSRAI</sequence>
<evidence type="ECO:0000256" key="3">
    <source>
        <dbReference type="ARBA" id="ARBA00022679"/>
    </source>
</evidence>
<comment type="function">
    <text evidence="9">Catalyzes the first step in the biosynthesis of ornithine lipids, which are phosphorus-free membrane lipids. Catalyzes the 3-hydroxyacyl-acyl carrier protein-dependent acylation of ornithine to form lyso-ornithine lipid (LOL).</text>
</comment>
<comment type="similarity">
    <text evidence="6">Belongs to the acetyltransferase family. OlsB subfamily.</text>
</comment>
<evidence type="ECO:0000256" key="7">
    <source>
        <dbReference type="ARBA" id="ARBA00039058"/>
    </source>
</evidence>
<proteinExistence type="inferred from homology"/>
<keyword evidence="12" id="KW-1185">Reference proteome</keyword>
<dbReference type="Gene3D" id="3.40.630.30">
    <property type="match status" value="1"/>
</dbReference>
<evidence type="ECO:0000256" key="4">
    <source>
        <dbReference type="ARBA" id="ARBA00023098"/>
    </source>
</evidence>
<evidence type="ECO:0000256" key="1">
    <source>
        <dbReference type="ARBA" id="ARBA00005189"/>
    </source>
</evidence>
<comment type="catalytic activity">
    <reaction evidence="10">
        <text>a (3R)-hydroxyacyl-[ACP] + L-ornithine = a lyso-ornithine lipid + holo-[ACP] + H(+)</text>
        <dbReference type="Rhea" id="RHEA:20633"/>
        <dbReference type="Rhea" id="RHEA-COMP:9685"/>
        <dbReference type="Rhea" id="RHEA-COMP:9945"/>
        <dbReference type="ChEBI" id="CHEBI:15378"/>
        <dbReference type="ChEBI" id="CHEBI:46911"/>
        <dbReference type="ChEBI" id="CHEBI:64479"/>
        <dbReference type="ChEBI" id="CHEBI:78827"/>
        <dbReference type="ChEBI" id="CHEBI:138482"/>
        <dbReference type="EC" id="2.3.2.30"/>
    </reaction>
    <physiologicalReaction direction="left-to-right" evidence="10">
        <dbReference type="Rhea" id="RHEA:20634"/>
    </physiologicalReaction>
</comment>
<accession>A0ABV4AIF9</accession>
<protein>
    <recommendedName>
        <fullName evidence="8">L-ornithine N(alpha)-acyltransferase</fullName>
        <ecNumber evidence="7">2.3.2.30</ecNumber>
    </recommendedName>
</protein>
<evidence type="ECO:0000256" key="5">
    <source>
        <dbReference type="ARBA" id="ARBA00023315"/>
    </source>
</evidence>
<keyword evidence="2" id="KW-0444">Lipid biosynthesis</keyword>
<dbReference type="Pfam" id="PF13444">
    <property type="entry name" value="Acetyltransf_5"/>
    <property type="match status" value="1"/>
</dbReference>
<evidence type="ECO:0000256" key="8">
    <source>
        <dbReference type="ARBA" id="ARBA00039866"/>
    </source>
</evidence>
<dbReference type="Proteomes" id="UP001562065">
    <property type="component" value="Unassembled WGS sequence"/>
</dbReference>
<reference evidence="11 12" key="1">
    <citation type="submission" date="2024-07" db="EMBL/GenBank/DDBJ databases">
        <authorList>
            <person name="Ren Q."/>
        </authorList>
    </citation>
    <scope>NUCLEOTIDE SEQUENCE [LARGE SCALE GENOMIC DNA]</scope>
    <source>
        <strain evidence="11 12">REN37</strain>
    </source>
</reference>
<evidence type="ECO:0000313" key="12">
    <source>
        <dbReference type="Proteomes" id="UP001562065"/>
    </source>
</evidence>
<keyword evidence="3" id="KW-0808">Transferase</keyword>
<dbReference type="PANTHER" id="PTHR37323">
    <property type="entry name" value="GCN5-RELATED N-ACETYLTRANSFERASE"/>
    <property type="match status" value="1"/>
</dbReference>
<keyword evidence="4" id="KW-0443">Lipid metabolism</keyword>
<dbReference type="PANTHER" id="PTHR37323:SF1">
    <property type="entry name" value="L-ORNITHINE N(ALPHA)-ACYLTRANSFERASE"/>
    <property type="match status" value="1"/>
</dbReference>
<evidence type="ECO:0000256" key="2">
    <source>
        <dbReference type="ARBA" id="ARBA00022516"/>
    </source>
</evidence>
<dbReference type="EMBL" id="JBGCUO010000001">
    <property type="protein sequence ID" value="MEY1662509.1"/>
    <property type="molecule type" value="Genomic_DNA"/>
</dbReference>
<dbReference type="EC" id="2.3.2.30" evidence="7"/>
<evidence type="ECO:0000256" key="6">
    <source>
        <dbReference type="ARBA" id="ARBA00038095"/>
    </source>
</evidence>
<comment type="pathway">
    <text evidence="1">Lipid metabolism.</text>
</comment>
<evidence type="ECO:0000256" key="9">
    <source>
        <dbReference type="ARBA" id="ARBA00045724"/>
    </source>
</evidence>
<dbReference type="RefSeq" id="WP_369455743.1">
    <property type="nucleotide sequence ID" value="NZ_JBGCUO010000001.1"/>
</dbReference>
<dbReference type="InterPro" id="IPR016181">
    <property type="entry name" value="Acyl_CoA_acyltransferase"/>
</dbReference>
<organism evidence="11 12">
    <name type="scientific">Isoalcanivorax beigongshangi</name>
    <dbReference type="NCBI Taxonomy" id="3238810"/>
    <lineage>
        <taxon>Bacteria</taxon>
        <taxon>Pseudomonadati</taxon>
        <taxon>Pseudomonadota</taxon>
        <taxon>Gammaproteobacteria</taxon>
        <taxon>Oceanospirillales</taxon>
        <taxon>Alcanivoracaceae</taxon>
        <taxon>Isoalcanivorax</taxon>
    </lineage>
</organism>
<dbReference type="InterPro" id="IPR052351">
    <property type="entry name" value="Ornithine_N-alpha-AT"/>
</dbReference>
<gene>
    <name evidence="11" type="ORF">AB5I84_10155</name>
</gene>